<keyword evidence="2" id="KW-0732">Signal</keyword>
<proteinExistence type="predicted"/>
<feature type="compositionally biased region" description="Basic and acidic residues" evidence="1">
    <location>
        <begin position="405"/>
        <end position="419"/>
    </location>
</feature>
<name>A0A930KYM2_9MICC</name>
<evidence type="ECO:0000313" key="4">
    <source>
        <dbReference type="EMBL" id="MBF1656779.1"/>
    </source>
</evidence>
<feature type="compositionally biased region" description="Polar residues" evidence="1">
    <location>
        <begin position="423"/>
        <end position="439"/>
    </location>
</feature>
<gene>
    <name evidence="4" type="ORF">HXO61_02445</name>
</gene>
<dbReference type="RefSeq" id="WP_303943977.1">
    <property type="nucleotide sequence ID" value="NZ_JABZXO010000003.1"/>
</dbReference>
<feature type="signal peptide" evidence="2">
    <location>
        <begin position="1"/>
        <end position="34"/>
    </location>
</feature>
<evidence type="ECO:0000256" key="2">
    <source>
        <dbReference type="SAM" id="SignalP"/>
    </source>
</evidence>
<feature type="region of interest" description="Disordered" evidence="1">
    <location>
        <begin position="130"/>
        <end position="160"/>
    </location>
</feature>
<accession>A0A930KYM2</accession>
<sequence>MALRPRTVKAGSLAAIAVPSVLGSTLVAPASAFAPVVQDIPGAATATQAPKSLFTSTVQPTLSQVAVQIRQQAEQVKQAQQAPATTAVQPIQKTYTAQVAQPAQATQQAAPSATFQSAQAAQAAQPSAQPTLAQVAQTPAATQNVAPTAQPAQAAQSASGVAATRTNQTFLSYTSPAGTTSQYHVYAEGVDFSKPVGVVFYFDGDYWRNDQSKVYDPSGELAQMAASAAAQNMLFVPVISPDTNRYDAGVTWWENMDRNGEFFRSFASSFIAANGVDSSNVWTMGYSGGAEFITYELNTKPQTWRNGGGSIMVAGGGLDEGTPSAALKSQPMFWYANSNDGTGETYPQTWSARGAVEGGYNAYRNAGYTNASATVLNGSGHFDYNFSQILSNSLTKGKATAAPKAEQKAEQKSEQKSEQKQQNTQRARTMSSATYQSYTSPAGTTSQYHVYANNLDYSKPVGVVFYFDGDYWQRDESKVYTPDEGMLAAMGKIANARNMVFVPIISPDTNASGDGITWWEDMNTNGEFFRSFASSFIGQNNLDASQVWTMGYSGGAEFITYELTDHNTAWRNGGGSIMVAGGDSDGSVDADATTKASPMYWWVGAKDTSGNTNPVTWSARGAVESGYNAYLGAGFSAARVKLIDGFSHHDYDLPHILASSLDFAGKTPALGYTDVSSSNPNYNEISWNSDRRIMLGFADGTFRPNASVNRAQLATYLYRVAGRPAVNAPAVSPFSDVPANHPAYKEIFWLSQQGINGSDFRPLEAVTESTMAEFMYRAAGSPAQAQGGYASQALAWAASNGIGTGSTSSDAVTRSAMAGYLYIYAN</sequence>
<dbReference type="InterPro" id="IPR029058">
    <property type="entry name" value="AB_hydrolase_fold"/>
</dbReference>
<protein>
    <submittedName>
        <fullName evidence="4">S-layer homology domain-containing protein</fullName>
    </submittedName>
</protein>
<feature type="chain" id="PRO_5038866504" evidence="2">
    <location>
        <begin position="35"/>
        <end position="826"/>
    </location>
</feature>
<dbReference type="InterPro" id="IPR001119">
    <property type="entry name" value="SLH_dom"/>
</dbReference>
<evidence type="ECO:0000256" key="1">
    <source>
        <dbReference type="SAM" id="MobiDB-lite"/>
    </source>
</evidence>
<dbReference type="PROSITE" id="PS51272">
    <property type="entry name" value="SLH"/>
    <property type="match status" value="1"/>
</dbReference>
<organism evidence="4 5">
    <name type="scientific">Rothia mucilaginosa</name>
    <dbReference type="NCBI Taxonomy" id="43675"/>
    <lineage>
        <taxon>Bacteria</taxon>
        <taxon>Bacillati</taxon>
        <taxon>Actinomycetota</taxon>
        <taxon>Actinomycetes</taxon>
        <taxon>Micrococcales</taxon>
        <taxon>Micrococcaceae</taxon>
        <taxon>Rothia</taxon>
    </lineage>
</organism>
<comment type="caution">
    <text evidence="4">The sequence shown here is derived from an EMBL/GenBank/DDBJ whole genome shotgun (WGS) entry which is preliminary data.</text>
</comment>
<feature type="domain" description="SLH" evidence="3">
    <location>
        <begin position="668"/>
        <end position="731"/>
    </location>
</feature>
<dbReference type="EMBL" id="JABZXO010000003">
    <property type="protein sequence ID" value="MBF1656779.1"/>
    <property type="molecule type" value="Genomic_DNA"/>
</dbReference>
<dbReference type="Pfam" id="PF00395">
    <property type="entry name" value="SLH"/>
    <property type="match status" value="1"/>
</dbReference>
<evidence type="ECO:0000259" key="3">
    <source>
        <dbReference type="PROSITE" id="PS51272"/>
    </source>
</evidence>
<dbReference type="Proteomes" id="UP000770330">
    <property type="component" value="Unassembled WGS sequence"/>
</dbReference>
<evidence type="ECO:0000313" key="5">
    <source>
        <dbReference type="Proteomes" id="UP000770330"/>
    </source>
</evidence>
<feature type="region of interest" description="Disordered" evidence="1">
    <location>
        <begin position="397"/>
        <end position="439"/>
    </location>
</feature>
<dbReference type="SUPFAM" id="SSF53474">
    <property type="entry name" value="alpha/beta-Hydrolases"/>
    <property type="match status" value="1"/>
</dbReference>
<dbReference type="Gene3D" id="3.40.50.1820">
    <property type="entry name" value="alpha/beta hydrolase"/>
    <property type="match status" value="2"/>
</dbReference>
<reference evidence="4" key="1">
    <citation type="submission" date="2020-04" db="EMBL/GenBank/DDBJ databases">
        <title>Deep metagenomics examines the oral microbiome during advanced dental caries in children, revealing novel taxa and co-occurrences with host molecules.</title>
        <authorList>
            <person name="Baker J.L."/>
            <person name="Morton J.T."/>
            <person name="Dinis M."/>
            <person name="Alvarez R."/>
            <person name="Tran N.C."/>
            <person name="Knight R."/>
            <person name="Edlund A."/>
        </authorList>
    </citation>
    <scope>NUCLEOTIDE SEQUENCE</scope>
    <source>
        <strain evidence="4">JCVI_39_bin.18</strain>
    </source>
</reference>
<dbReference type="AlphaFoldDB" id="A0A930KYM2"/>